<gene>
    <name evidence="2" type="ORF">PMG25_03055</name>
</gene>
<dbReference type="InterPro" id="IPR036388">
    <property type="entry name" value="WH-like_DNA-bd_sf"/>
</dbReference>
<dbReference type="Gene3D" id="3.40.50.300">
    <property type="entry name" value="P-loop containing nucleotide triphosphate hydrolases"/>
    <property type="match status" value="1"/>
</dbReference>
<accession>A0ABT7B2K8</accession>
<dbReference type="InterPro" id="IPR027417">
    <property type="entry name" value="P-loop_NTPase"/>
</dbReference>
<reference evidence="2 3" key="1">
    <citation type="submission" date="2023-01" db="EMBL/GenBank/DDBJ databases">
        <title>Novel diversity within Roseofilum (Cyanobacteria; Desertifilaceae) from marine benthic mats with descriptions of four novel species.</title>
        <authorList>
            <person name="Wang Y."/>
            <person name="Berthold D.E."/>
            <person name="Hu J."/>
            <person name="Lefler F.W."/>
            <person name="Laughinghouse H.D. IV."/>
        </authorList>
    </citation>
    <scope>NUCLEOTIDE SEQUENCE [LARGE SCALE GENOMIC DNA]</scope>
    <source>
        <strain evidence="2 3">BLCC-M114</strain>
    </source>
</reference>
<dbReference type="Pfam" id="PF05729">
    <property type="entry name" value="NACHT"/>
    <property type="match status" value="1"/>
</dbReference>
<dbReference type="EMBL" id="JAQOSO010000011">
    <property type="protein sequence ID" value="MDJ1173062.1"/>
    <property type="molecule type" value="Genomic_DNA"/>
</dbReference>
<evidence type="ECO:0000313" key="2">
    <source>
        <dbReference type="EMBL" id="MDJ1173062.1"/>
    </source>
</evidence>
<feature type="domain" description="NACHT" evidence="1">
    <location>
        <begin position="154"/>
        <end position="310"/>
    </location>
</feature>
<proteinExistence type="predicted"/>
<dbReference type="RefSeq" id="WP_283765439.1">
    <property type="nucleotide sequence ID" value="NZ_JAQOSO010000011.1"/>
</dbReference>
<evidence type="ECO:0000259" key="1">
    <source>
        <dbReference type="Pfam" id="PF05729"/>
    </source>
</evidence>
<dbReference type="Gene3D" id="1.10.10.10">
    <property type="entry name" value="Winged helix-like DNA-binding domain superfamily/Winged helix DNA-binding domain"/>
    <property type="match status" value="1"/>
</dbReference>
<organism evidence="2 3">
    <name type="scientific">Roseofilum capinflatum BLCC-M114</name>
    <dbReference type="NCBI Taxonomy" id="3022440"/>
    <lineage>
        <taxon>Bacteria</taxon>
        <taxon>Bacillati</taxon>
        <taxon>Cyanobacteriota</taxon>
        <taxon>Cyanophyceae</taxon>
        <taxon>Desertifilales</taxon>
        <taxon>Desertifilaceae</taxon>
        <taxon>Roseofilum</taxon>
        <taxon>Roseofilum capinflatum</taxon>
    </lineage>
</organism>
<keyword evidence="3" id="KW-1185">Reference proteome</keyword>
<dbReference type="Proteomes" id="UP001235849">
    <property type="component" value="Unassembled WGS sequence"/>
</dbReference>
<dbReference type="InterPro" id="IPR007111">
    <property type="entry name" value="NACHT_NTPase"/>
</dbReference>
<protein>
    <submittedName>
        <fullName evidence="2">NACHT domain-containing protein</fullName>
    </submittedName>
</protein>
<sequence length="540" mass="62026">MPTEQNPSPAFSRASQVWLLEELYRDLGTAKQAYDSKQPPTLEDQEKEFLRGLLCGHDAKEIGQVLHLSEKHVRTELSRKIYRYVEQLTGRKVKHWSEVPLFLEQYRRGGITWPTYSALRSIDLIQAPNIDRFLGRKAELDTLKFWFTSEQTQLLLLWGKYGVGKSLLVAKLAVTLAEEKETPFQVVVWRSLLNFPRLSDLIASLKPLLAPDVEPKEQWLTVDLLRWLHNYPCLLILDDWQAVCGAKLGEQPSHDYSHLLQSLSQQTHRSCIVLISEQQPAEYAQLLNDEAVRELRLKGLCESDALELLDRLNIQGTPTERQTLIQRYQGNPRALSMAAMTLKNQWHDNLEPFLESTSLFIGDAVAQAVQAQLNHLQPEVRSLLDWLTIAENQSVTLEELTQAISGGVEQSKVSNSLSQLQRLDWVMIAPETHPPGFQLDPMIAKYMRQQLSDRFINGIWQVCQTQQLEPNSVLQTHLLVWPESNNEQKLLKVVKTRLNQGFDSPLAWQKIWQETHNQAIANFLVGYTRRNWLLLGEVIP</sequence>
<dbReference type="SUPFAM" id="SSF52540">
    <property type="entry name" value="P-loop containing nucleoside triphosphate hydrolases"/>
    <property type="match status" value="1"/>
</dbReference>
<evidence type="ECO:0000313" key="3">
    <source>
        <dbReference type="Proteomes" id="UP001235849"/>
    </source>
</evidence>
<name>A0ABT7B2K8_9CYAN</name>
<comment type="caution">
    <text evidence="2">The sequence shown here is derived from an EMBL/GenBank/DDBJ whole genome shotgun (WGS) entry which is preliminary data.</text>
</comment>